<dbReference type="Gene3D" id="3.40.50.150">
    <property type="entry name" value="Vaccinia Virus protein VP39"/>
    <property type="match status" value="1"/>
</dbReference>
<dbReference type="GO" id="GO:0051213">
    <property type="term" value="F:dioxygenase activity"/>
    <property type="evidence" value="ECO:0007669"/>
    <property type="project" value="UniProtKB-KW"/>
</dbReference>
<accession>T0PTR2</accession>
<evidence type="ECO:0000256" key="3">
    <source>
        <dbReference type="ARBA" id="ARBA00023002"/>
    </source>
</evidence>
<dbReference type="SUPFAM" id="SSF53335">
    <property type="entry name" value="S-adenosyl-L-methionine-dependent methyltransferases"/>
    <property type="match status" value="1"/>
</dbReference>
<evidence type="ECO:0000313" key="7">
    <source>
        <dbReference type="EMBL" id="EQC28884.1"/>
    </source>
</evidence>
<sequence length="512" mass="56990">MRDYDGYYSSDAVAKGYLPYCNIGLHDSEAKVMHDVPQAHNAHLYRGLLKLSPVVDAIAHETHRLHVLDVGCGTGAGLHVIQKTLEAWHSSPMTVVGVDKCASAVKAHKKLYRGKQKVLKYDVEGRMTAFARAKFDVVTAVQSLQECTPAALTELSRVLKPHGFLLVADFVNPRQPFDCLHALQSHPDFRLREHRDVSFSATIAAKSNSTVLRAVLNECVNDATLRAAMAEMLTLKKTSQYEDVRLGNIQYGLFCFEYVPSTSVPDVLAPIDVDDSSDNDDDDDDDDDDDSDDDIDDKCNPSYYDYSEVFPQLELLRTHYETIRDEALKAQLATDWPNWPEDHYIGEDGEWRVFPLCYTFPAWDASKTTWVTGTCAQCPATVALLRQIPGIRTALFSKLGPETTLGAHRGWADLANDILRCHVGLDVPTYDGNESTCCIVVDGEPRAQANGRVLVFDDSKLHYAFNHHPTASRCILIVDLYRPAHLPRGMARGGHTDELDAFIAQYNAAMNS</sequence>
<name>T0PTR2_SAPDV</name>
<evidence type="ECO:0000256" key="1">
    <source>
        <dbReference type="ARBA" id="ARBA00007730"/>
    </source>
</evidence>
<organism evidence="7 8">
    <name type="scientific">Saprolegnia diclina (strain VS20)</name>
    <dbReference type="NCBI Taxonomy" id="1156394"/>
    <lineage>
        <taxon>Eukaryota</taxon>
        <taxon>Sar</taxon>
        <taxon>Stramenopiles</taxon>
        <taxon>Oomycota</taxon>
        <taxon>Saprolegniomycetes</taxon>
        <taxon>Saprolegniales</taxon>
        <taxon>Saprolegniaceae</taxon>
        <taxon>Saprolegnia</taxon>
    </lineage>
</organism>
<dbReference type="InterPro" id="IPR029063">
    <property type="entry name" value="SAM-dependent_MTases_sf"/>
</dbReference>
<comment type="similarity">
    <text evidence="1">Belongs to the aspartyl/asparaginyl beta-hydroxylase family.</text>
</comment>
<dbReference type="InterPro" id="IPR013216">
    <property type="entry name" value="Methyltransf_11"/>
</dbReference>
<dbReference type="SUPFAM" id="SSF51197">
    <property type="entry name" value="Clavaminate synthase-like"/>
    <property type="match status" value="1"/>
</dbReference>
<dbReference type="GO" id="GO:0016020">
    <property type="term" value="C:membrane"/>
    <property type="evidence" value="ECO:0007669"/>
    <property type="project" value="TreeGrafter"/>
</dbReference>
<evidence type="ECO:0000256" key="2">
    <source>
        <dbReference type="ARBA" id="ARBA00022964"/>
    </source>
</evidence>
<dbReference type="InParanoid" id="T0PTR2"/>
<dbReference type="PANTHER" id="PTHR46332:SF5">
    <property type="entry name" value="ASPARTATE BETA-HYDROXYLASE DOMAIN CONTAINING 2"/>
    <property type="match status" value="1"/>
</dbReference>
<dbReference type="Gene3D" id="2.60.120.330">
    <property type="entry name" value="B-lactam Antibiotic, Isopenicillin N Synthase, Chain"/>
    <property type="match status" value="1"/>
</dbReference>
<dbReference type="Proteomes" id="UP000030762">
    <property type="component" value="Unassembled WGS sequence"/>
</dbReference>
<dbReference type="OMA" id="HHSCERM"/>
<keyword evidence="3" id="KW-0560">Oxidoreductase</keyword>
<dbReference type="OrthoDB" id="438431at2759"/>
<keyword evidence="2" id="KW-0223">Dioxygenase</keyword>
<dbReference type="AlphaFoldDB" id="T0PTR2"/>
<proteinExistence type="inferred from homology"/>
<feature type="domain" description="Methyltransferase type 11" evidence="6">
    <location>
        <begin position="68"/>
        <end position="166"/>
    </location>
</feature>
<protein>
    <recommendedName>
        <fullName evidence="9">Aspartyl/asparaginy/proline hydroxylase domain-containing protein</fullName>
    </recommendedName>
</protein>
<gene>
    <name evidence="7" type="ORF">SDRG_13394</name>
</gene>
<feature type="compositionally biased region" description="Acidic residues" evidence="4">
    <location>
        <begin position="272"/>
        <end position="296"/>
    </location>
</feature>
<evidence type="ECO:0008006" key="9">
    <source>
        <dbReference type="Google" id="ProtNLM"/>
    </source>
</evidence>
<dbReference type="GO" id="GO:0008757">
    <property type="term" value="F:S-adenosylmethionine-dependent methyltransferase activity"/>
    <property type="evidence" value="ECO:0007669"/>
    <property type="project" value="InterPro"/>
</dbReference>
<reference evidence="7 8" key="1">
    <citation type="submission" date="2012-04" db="EMBL/GenBank/DDBJ databases">
        <title>The Genome Sequence of Saprolegnia declina VS20.</title>
        <authorList>
            <consortium name="The Broad Institute Genome Sequencing Platform"/>
            <person name="Russ C."/>
            <person name="Nusbaum C."/>
            <person name="Tyler B."/>
            <person name="van West P."/>
            <person name="Dieguez-Uribeondo J."/>
            <person name="de Bruijn I."/>
            <person name="Tripathy S."/>
            <person name="Jiang R."/>
            <person name="Young S.K."/>
            <person name="Zeng Q."/>
            <person name="Gargeya S."/>
            <person name="Fitzgerald M."/>
            <person name="Haas B."/>
            <person name="Abouelleil A."/>
            <person name="Alvarado L."/>
            <person name="Arachchi H.M."/>
            <person name="Berlin A."/>
            <person name="Chapman S.B."/>
            <person name="Goldberg J."/>
            <person name="Griggs A."/>
            <person name="Gujja S."/>
            <person name="Hansen M."/>
            <person name="Howarth C."/>
            <person name="Imamovic A."/>
            <person name="Larimer J."/>
            <person name="McCowen C."/>
            <person name="Montmayeur A."/>
            <person name="Murphy C."/>
            <person name="Neiman D."/>
            <person name="Pearson M."/>
            <person name="Priest M."/>
            <person name="Roberts A."/>
            <person name="Saif S."/>
            <person name="Shea T."/>
            <person name="Sisk P."/>
            <person name="Sykes S."/>
            <person name="Wortman J."/>
            <person name="Nusbaum C."/>
            <person name="Birren B."/>
        </authorList>
    </citation>
    <scope>NUCLEOTIDE SEQUENCE [LARGE SCALE GENOMIC DNA]</scope>
    <source>
        <strain evidence="7 8">VS20</strain>
    </source>
</reference>
<dbReference type="EMBL" id="JH767190">
    <property type="protein sequence ID" value="EQC28884.1"/>
    <property type="molecule type" value="Genomic_DNA"/>
</dbReference>
<dbReference type="InterPro" id="IPR051821">
    <property type="entry name" value="Asp/Asn_beta-hydroxylase"/>
</dbReference>
<dbReference type="VEuPathDB" id="FungiDB:SDRG_13394"/>
<dbReference type="InterPro" id="IPR027443">
    <property type="entry name" value="IPNS-like_sf"/>
</dbReference>
<feature type="region of interest" description="Disordered" evidence="4">
    <location>
        <begin position="269"/>
        <end position="298"/>
    </location>
</feature>
<dbReference type="eggNOG" id="KOG3696">
    <property type="taxonomic scope" value="Eukaryota"/>
</dbReference>
<evidence type="ECO:0000259" key="6">
    <source>
        <dbReference type="Pfam" id="PF08241"/>
    </source>
</evidence>
<dbReference type="PANTHER" id="PTHR46332">
    <property type="entry name" value="ASPARTATE BETA-HYDROXYLASE DOMAIN-CONTAINING PROTEIN 2"/>
    <property type="match status" value="1"/>
</dbReference>
<evidence type="ECO:0000259" key="5">
    <source>
        <dbReference type="Pfam" id="PF05118"/>
    </source>
</evidence>
<dbReference type="Pfam" id="PF05118">
    <property type="entry name" value="Asp_Arg_Hydrox"/>
    <property type="match status" value="1"/>
</dbReference>
<dbReference type="GeneID" id="19954121"/>
<dbReference type="STRING" id="1156394.T0PTR2"/>
<dbReference type="CDD" id="cd02440">
    <property type="entry name" value="AdoMet_MTases"/>
    <property type="match status" value="1"/>
</dbReference>
<feature type="domain" description="Aspartyl/asparaginy/proline hydroxylase" evidence="5">
    <location>
        <begin position="318"/>
        <end position="483"/>
    </location>
</feature>
<dbReference type="Pfam" id="PF08241">
    <property type="entry name" value="Methyltransf_11"/>
    <property type="match status" value="1"/>
</dbReference>
<evidence type="ECO:0000313" key="8">
    <source>
        <dbReference type="Proteomes" id="UP000030762"/>
    </source>
</evidence>
<dbReference type="RefSeq" id="XP_008617701.1">
    <property type="nucleotide sequence ID" value="XM_008619479.1"/>
</dbReference>
<keyword evidence="8" id="KW-1185">Reference proteome</keyword>
<evidence type="ECO:0000256" key="4">
    <source>
        <dbReference type="SAM" id="MobiDB-lite"/>
    </source>
</evidence>
<dbReference type="InterPro" id="IPR007803">
    <property type="entry name" value="Asp/Arg/Pro-Hydrxlase"/>
</dbReference>